<dbReference type="Gene3D" id="3.40.50.10140">
    <property type="entry name" value="Toll/interleukin-1 receptor homology (TIR) domain"/>
    <property type="match status" value="1"/>
</dbReference>
<protein>
    <recommendedName>
        <fullName evidence="3">TIR domain-containing protein</fullName>
    </recommendedName>
</protein>
<dbReference type="FunFam" id="3.40.50.10140:FF:000007">
    <property type="entry name" value="Disease resistance protein (TIR-NBS-LRR class)"/>
    <property type="match status" value="1"/>
</dbReference>
<dbReference type="SUPFAM" id="SSF52200">
    <property type="entry name" value="Toll/Interleukin receptor TIR domain"/>
    <property type="match status" value="1"/>
</dbReference>
<comment type="caution">
    <text evidence="4">The sequence shown here is derived from an EMBL/GenBank/DDBJ whole genome shotgun (WGS) entry which is preliminary data.</text>
</comment>
<evidence type="ECO:0000313" key="4">
    <source>
        <dbReference type="EMBL" id="KAK0592174.1"/>
    </source>
</evidence>
<evidence type="ECO:0000259" key="3">
    <source>
        <dbReference type="PROSITE" id="PS50104"/>
    </source>
</evidence>
<dbReference type="PANTHER" id="PTHR32009:SF115">
    <property type="entry name" value="RPP1-LIKE DISEASE RESISTANCE PROTEIN-RELATED"/>
    <property type="match status" value="1"/>
</dbReference>
<evidence type="ECO:0000256" key="2">
    <source>
        <dbReference type="SAM" id="MobiDB-lite"/>
    </source>
</evidence>
<name>A0AA39SIQ7_ACESA</name>
<reference evidence="4" key="2">
    <citation type="submission" date="2023-06" db="EMBL/GenBank/DDBJ databases">
        <authorList>
            <person name="Swenson N.G."/>
            <person name="Wegrzyn J.L."/>
            <person name="Mcevoy S.L."/>
        </authorList>
    </citation>
    <scope>NUCLEOTIDE SEQUENCE</scope>
    <source>
        <strain evidence="4">NS2018</strain>
        <tissue evidence="4">Leaf</tissue>
    </source>
</reference>
<evidence type="ECO:0000313" key="5">
    <source>
        <dbReference type="Proteomes" id="UP001168877"/>
    </source>
</evidence>
<accession>A0AA39SIQ7</accession>
<keyword evidence="1" id="KW-0520">NAD</keyword>
<dbReference type="PANTHER" id="PTHR32009">
    <property type="entry name" value="TMV RESISTANCE PROTEIN N-LIKE"/>
    <property type="match status" value="1"/>
</dbReference>
<dbReference type="GO" id="GO:0007165">
    <property type="term" value="P:signal transduction"/>
    <property type="evidence" value="ECO:0007669"/>
    <property type="project" value="InterPro"/>
</dbReference>
<reference evidence="4" key="1">
    <citation type="journal article" date="2022" name="Plant J.">
        <title>Strategies of tolerance reflected in two North American maple genomes.</title>
        <authorList>
            <person name="McEvoy S.L."/>
            <person name="Sezen U.U."/>
            <person name="Trouern-Trend A."/>
            <person name="McMahon S.M."/>
            <person name="Schaberg P.G."/>
            <person name="Yang J."/>
            <person name="Wegrzyn J.L."/>
            <person name="Swenson N.G."/>
        </authorList>
    </citation>
    <scope>NUCLEOTIDE SEQUENCE</scope>
    <source>
        <strain evidence="4">NS2018</strain>
    </source>
</reference>
<feature type="compositionally biased region" description="Low complexity" evidence="2">
    <location>
        <begin position="1"/>
        <end position="14"/>
    </location>
</feature>
<dbReference type="Pfam" id="PF01582">
    <property type="entry name" value="TIR"/>
    <property type="match status" value="1"/>
</dbReference>
<dbReference type="InterPro" id="IPR000157">
    <property type="entry name" value="TIR_dom"/>
</dbReference>
<keyword evidence="5" id="KW-1185">Reference proteome</keyword>
<evidence type="ECO:0000256" key="1">
    <source>
        <dbReference type="ARBA" id="ARBA00023027"/>
    </source>
</evidence>
<proteinExistence type="predicted"/>
<organism evidence="4 5">
    <name type="scientific">Acer saccharum</name>
    <name type="common">Sugar maple</name>
    <dbReference type="NCBI Taxonomy" id="4024"/>
    <lineage>
        <taxon>Eukaryota</taxon>
        <taxon>Viridiplantae</taxon>
        <taxon>Streptophyta</taxon>
        <taxon>Embryophyta</taxon>
        <taxon>Tracheophyta</taxon>
        <taxon>Spermatophyta</taxon>
        <taxon>Magnoliopsida</taxon>
        <taxon>eudicotyledons</taxon>
        <taxon>Gunneridae</taxon>
        <taxon>Pentapetalae</taxon>
        <taxon>rosids</taxon>
        <taxon>malvids</taxon>
        <taxon>Sapindales</taxon>
        <taxon>Sapindaceae</taxon>
        <taxon>Hippocastanoideae</taxon>
        <taxon>Acereae</taxon>
        <taxon>Acer</taxon>
    </lineage>
</organism>
<feature type="region of interest" description="Disordered" evidence="2">
    <location>
        <begin position="1"/>
        <end position="29"/>
    </location>
</feature>
<gene>
    <name evidence="4" type="ORF">LWI29_014571</name>
</gene>
<dbReference type="EMBL" id="JAUESC010000380">
    <property type="protein sequence ID" value="KAK0592174.1"/>
    <property type="molecule type" value="Genomic_DNA"/>
</dbReference>
<dbReference type="SMART" id="SM00255">
    <property type="entry name" value="TIR"/>
    <property type="match status" value="1"/>
</dbReference>
<sequence>MEASSSSSSSLSSSNRHKSFPASASGGSSRWKYDVFVSFRGKDTRYNFTDHLCAALHRKSIFTFKDDERLERGTEISSELSKAIEESRFSIVIFSKDYASSTWCLEELSKIVEFSKANNNHTVIPVFYNVDPSDVRKQKGEFKKAFDNHLKNPKIDSDKIQRWRAALERAANTVGDFISAGRREAELIEDIVNDIWVPNMLKV</sequence>
<feature type="domain" description="TIR" evidence="3">
    <location>
        <begin position="31"/>
        <end position="199"/>
    </location>
</feature>
<dbReference type="InterPro" id="IPR035897">
    <property type="entry name" value="Toll_tir_struct_dom_sf"/>
</dbReference>
<dbReference type="AlphaFoldDB" id="A0AA39SIQ7"/>
<dbReference type="PROSITE" id="PS50104">
    <property type="entry name" value="TIR"/>
    <property type="match status" value="1"/>
</dbReference>
<dbReference type="Proteomes" id="UP001168877">
    <property type="component" value="Unassembled WGS sequence"/>
</dbReference>